<sequence>MDAYVIDTTSTAILTLFSVPPGLCAAVCAYKGSKYQTGDTWQDNCDKTCTCLDASVNLFKCTDLCPTISNVPARCQVVTNPGECCGHLECLNQTSGCFYKGAFYGQDEKWEDGCDYNCQCVDASQGFYQCAAKCLTFRDLPSVCNLLPAPQGKCCPVVNCPVGIIVNYPDGYVPQ</sequence>
<name>A0AAV4F9V1_9GAST</name>
<evidence type="ECO:0000259" key="1">
    <source>
        <dbReference type="PROSITE" id="PS50184"/>
    </source>
</evidence>
<dbReference type="InterPro" id="IPR001007">
    <property type="entry name" value="VWF_dom"/>
</dbReference>
<keyword evidence="2" id="KW-0176">Collagen</keyword>
<feature type="domain" description="VWFC" evidence="1">
    <location>
        <begin position="26"/>
        <end position="91"/>
    </location>
</feature>
<dbReference type="PROSITE" id="PS01208">
    <property type="entry name" value="VWFC_1"/>
    <property type="match status" value="1"/>
</dbReference>
<reference evidence="2 3" key="1">
    <citation type="journal article" date="2021" name="Elife">
        <title>Chloroplast acquisition without the gene transfer in kleptoplastic sea slugs, Plakobranchus ocellatus.</title>
        <authorList>
            <person name="Maeda T."/>
            <person name="Takahashi S."/>
            <person name="Yoshida T."/>
            <person name="Shimamura S."/>
            <person name="Takaki Y."/>
            <person name="Nagai Y."/>
            <person name="Toyoda A."/>
            <person name="Suzuki Y."/>
            <person name="Arimoto A."/>
            <person name="Ishii H."/>
            <person name="Satoh N."/>
            <person name="Nishiyama T."/>
            <person name="Hasebe M."/>
            <person name="Maruyama T."/>
            <person name="Minagawa J."/>
            <person name="Obokata J."/>
            <person name="Shigenobu S."/>
        </authorList>
    </citation>
    <scope>NUCLEOTIDE SEQUENCE [LARGE SCALE GENOMIC DNA]</scope>
</reference>
<dbReference type="SMART" id="SM00214">
    <property type="entry name" value="VWC"/>
    <property type="match status" value="2"/>
</dbReference>
<proteinExistence type="predicted"/>
<dbReference type="Proteomes" id="UP000762676">
    <property type="component" value="Unassembled WGS sequence"/>
</dbReference>
<dbReference type="PROSITE" id="PS50184">
    <property type="entry name" value="VWFC_2"/>
    <property type="match status" value="1"/>
</dbReference>
<dbReference type="GO" id="GO:0005581">
    <property type="term" value="C:collagen trimer"/>
    <property type="evidence" value="ECO:0007669"/>
    <property type="project" value="UniProtKB-KW"/>
</dbReference>
<gene>
    <name evidence="2" type="ORF">ElyMa_003764400</name>
</gene>
<protein>
    <submittedName>
        <fullName evidence="2">Collagen alpha-4(VI) chain</fullName>
    </submittedName>
</protein>
<evidence type="ECO:0000313" key="3">
    <source>
        <dbReference type="Proteomes" id="UP000762676"/>
    </source>
</evidence>
<evidence type="ECO:0000313" key="2">
    <source>
        <dbReference type="EMBL" id="GFR69735.1"/>
    </source>
</evidence>
<keyword evidence="3" id="KW-1185">Reference proteome</keyword>
<comment type="caution">
    <text evidence="2">The sequence shown here is derived from an EMBL/GenBank/DDBJ whole genome shotgun (WGS) entry which is preliminary data.</text>
</comment>
<dbReference type="EMBL" id="BMAT01007723">
    <property type="protein sequence ID" value="GFR69735.1"/>
    <property type="molecule type" value="Genomic_DNA"/>
</dbReference>
<organism evidence="2 3">
    <name type="scientific">Elysia marginata</name>
    <dbReference type="NCBI Taxonomy" id="1093978"/>
    <lineage>
        <taxon>Eukaryota</taxon>
        <taxon>Metazoa</taxon>
        <taxon>Spiralia</taxon>
        <taxon>Lophotrochozoa</taxon>
        <taxon>Mollusca</taxon>
        <taxon>Gastropoda</taxon>
        <taxon>Heterobranchia</taxon>
        <taxon>Euthyneura</taxon>
        <taxon>Panpulmonata</taxon>
        <taxon>Sacoglossa</taxon>
        <taxon>Placobranchoidea</taxon>
        <taxon>Plakobranchidae</taxon>
        <taxon>Elysia</taxon>
    </lineage>
</organism>
<dbReference type="SUPFAM" id="SSF57603">
    <property type="entry name" value="FnI-like domain"/>
    <property type="match status" value="1"/>
</dbReference>
<dbReference type="AlphaFoldDB" id="A0AAV4F9V1"/>
<accession>A0AAV4F9V1</accession>